<accession>A0A1G6GRC3</accession>
<keyword evidence="2" id="KW-1185">Reference proteome</keyword>
<dbReference type="AlphaFoldDB" id="A0A1G6GRC3"/>
<organism evidence="1 2">
    <name type="scientific">Sanguibacter gelidistatuariae</name>
    <dbReference type="NCBI Taxonomy" id="1814289"/>
    <lineage>
        <taxon>Bacteria</taxon>
        <taxon>Bacillati</taxon>
        <taxon>Actinomycetota</taxon>
        <taxon>Actinomycetes</taxon>
        <taxon>Micrococcales</taxon>
        <taxon>Sanguibacteraceae</taxon>
        <taxon>Sanguibacter</taxon>
    </lineage>
</organism>
<protein>
    <recommendedName>
        <fullName evidence="3">GGDEF domain-containing protein, diguanylate cyclase (C-di-GMP synthetase) or its enzymatically inactive variants</fullName>
    </recommendedName>
</protein>
<reference evidence="1 2" key="1">
    <citation type="submission" date="2016-09" db="EMBL/GenBank/DDBJ databases">
        <authorList>
            <person name="Capua I."/>
            <person name="De Benedictis P."/>
            <person name="Joannis T."/>
            <person name="Lombin L.H."/>
            <person name="Cattoli G."/>
        </authorList>
    </citation>
    <scope>NUCLEOTIDE SEQUENCE [LARGE SCALE GENOMIC DNA]</scope>
    <source>
        <strain evidence="1 2">ISLP-3</strain>
    </source>
</reference>
<evidence type="ECO:0008006" key="3">
    <source>
        <dbReference type="Google" id="ProtNLM"/>
    </source>
</evidence>
<name>A0A1G6GRC3_9MICO</name>
<dbReference type="EMBL" id="FMYH01000001">
    <property type="protein sequence ID" value="SDB83746.1"/>
    <property type="molecule type" value="Genomic_DNA"/>
</dbReference>
<evidence type="ECO:0000313" key="2">
    <source>
        <dbReference type="Proteomes" id="UP000199039"/>
    </source>
</evidence>
<proteinExistence type="predicted"/>
<gene>
    <name evidence="1" type="ORF">SAMN05216410_0335</name>
</gene>
<dbReference type="STRING" id="1814289.SAMN05216410_0335"/>
<dbReference type="Proteomes" id="UP000199039">
    <property type="component" value="Unassembled WGS sequence"/>
</dbReference>
<evidence type="ECO:0000313" key="1">
    <source>
        <dbReference type="EMBL" id="SDB83746.1"/>
    </source>
</evidence>
<sequence length="265" mass="28402">MPPDGVSLDVNILVTGALPPQEALRKQWRSASLASTWLHADDWYHPSVDALLEALSLGSSAESACEGLGFARADAGCGIGEAIDDLTCLFSTLNRPTPVAAVRALTIGWVDREMISPPSMSCVDAGSGLHTLEYFTIRLLEVYGTLNHGDHASHENHLLLFVDVGLENLSLCDRVGRSAGMGHTLINAFGAGHPIAVLGGGSYVSLIEPSRGTAPSERALAKNIEQSAHDLGISEFLRRPPRVWCEPLPETHEEATALLLAQRRR</sequence>